<proteinExistence type="inferred from homology"/>
<keyword evidence="4 6" id="KW-0862">Zinc</keyword>
<dbReference type="InterPro" id="IPR001915">
    <property type="entry name" value="Peptidase_M48"/>
</dbReference>
<evidence type="ECO:0000256" key="3">
    <source>
        <dbReference type="ARBA" id="ARBA00022801"/>
    </source>
</evidence>
<name>A0A4P9YGS7_ROZAC</name>
<reference evidence="10" key="1">
    <citation type="journal article" date="2018" name="Nat. Microbiol.">
        <title>Leveraging single-cell genomics to expand the fungal tree of life.</title>
        <authorList>
            <person name="Ahrendt S.R."/>
            <person name="Quandt C.A."/>
            <person name="Ciobanu D."/>
            <person name="Clum A."/>
            <person name="Salamov A."/>
            <person name="Andreopoulos B."/>
            <person name="Cheng J.F."/>
            <person name="Woyke T."/>
            <person name="Pelin A."/>
            <person name="Henrissat B."/>
            <person name="Reynolds N.K."/>
            <person name="Benny G.L."/>
            <person name="Smith M.E."/>
            <person name="James T.Y."/>
            <person name="Grigoriev I.V."/>
        </authorList>
    </citation>
    <scope>NUCLEOTIDE SEQUENCE [LARGE SCALE GENOMIC DNA]</scope>
    <source>
        <strain evidence="10">CSF55</strain>
    </source>
</reference>
<gene>
    <name evidence="9" type="ORF">ROZALSC1DRAFT_30075</name>
</gene>
<sequence length="150" mass="17084">MENAIIAFTGLLDVTRDDDELAANIAHEISHVLLKHDDQNWSITALSGLVGAATVFTNPFLRKFNLYSLATLIVFGNLFLLPRDLKMMRNELEADTLGKKIIDRGGFNSNGIHKYINNEELKYPFFSVERRFTPHLVCYAPLSWRNKNIS</sequence>
<dbReference type="InterPro" id="IPR051156">
    <property type="entry name" value="Mito/Outer_Membr_Metalloprot"/>
</dbReference>
<evidence type="ECO:0000256" key="4">
    <source>
        <dbReference type="ARBA" id="ARBA00022833"/>
    </source>
</evidence>
<dbReference type="PANTHER" id="PTHR22726">
    <property type="entry name" value="METALLOENDOPEPTIDASE OMA1"/>
    <property type="match status" value="1"/>
</dbReference>
<keyword evidence="7" id="KW-0812">Transmembrane</keyword>
<feature type="transmembrane region" description="Helical" evidence="7">
    <location>
        <begin position="64"/>
        <end position="81"/>
    </location>
</feature>
<evidence type="ECO:0000256" key="6">
    <source>
        <dbReference type="RuleBase" id="RU003983"/>
    </source>
</evidence>
<dbReference type="GO" id="GO:0051603">
    <property type="term" value="P:proteolysis involved in protein catabolic process"/>
    <property type="evidence" value="ECO:0007669"/>
    <property type="project" value="TreeGrafter"/>
</dbReference>
<dbReference type="AlphaFoldDB" id="A0A4P9YGS7"/>
<accession>A0A4P9YGS7</accession>
<dbReference type="Pfam" id="PF01435">
    <property type="entry name" value="Peptidase_M48"/>
    <property type="match status" value="1"/>
</dbReference>
<protein>
    <recommendedName>
        <fullName evidence="8">Peptidase M48 domain-containing protein</fullName>
    </recommendedName>
</protein>
<keyword evidence="2" id="KW-0479">Metal-binding</keyword>
<dbReference type="EMBL" id="ML005529">
    <property type="protein sequence ID" value="RKP18212.1"/>
    <property type="molecule type" value="Genomic_DNA"/>
</dbReference>
<keyword evidence="7" id="KW-0472">Membrane</keyword>
<dbReference type="GO" id="GO:0016020">
    <property type="term" value="C:membrane"/>
    <property type="evidence" value="ECO:0007669"/>
    <property type="project" value="TreeGrafter"/>
</dbReference>
<evidence type="ECO:0000259" key="8">
    <source>
        <dbReference type="Pfam" id="PF01435"/>
    </source>
</evidence>
<evidence type="ECO:0000313" key="9">
    <source>
        <dbReference type="EMBL" id="RKP18212.1"/>
    </source>
</evidence>
<evidence type="ECO:0000256" key="5">
    <source>
        <dbReference type="ARBA" id="ARBA00023049"/>
    </source>
</evidence>
<keyword evidence="3 6" id="KW-0378">Hydrolase</keyword>
<evidence type="ECO:0000256" key="1">
    <source>
        <dbReference type="ARBA" id="ARBA00022670"/>
    </source>
</evidence>
<keyword evidence="5 6" id="KW-0482">Metalloprotease</keyword>
<dbReference type="Proteomes" id="UP000281549">
    <property type="component" value="Unassembled WGS sequence"/>
</dbReference>
<feature type="domain" description="Peptidase M48" evidence="8">
    <location>
        <begin position="4"/>
        <end position="116"/>
    </location>
</feature>
<dbReference type="GO" id="GO:0004222">
    <property type="term" value="F:metalloendopeptidase activity"/>
    <property type="evidence" value="ECO:0007669"/>
    <property type="project" value="InterPro"/>
</dbReference>
<dbReference type="GO" id="GO:0046872">
    <property type="term" value="F:metal ion binding"/>
    <property type="evidence" value="ECO:0007669"/>
    <property type="project" value="UniProtKB-KW"/>
</dbReference>
<comment type="similarity">
    <text evidence="6">Belongs to the peptidase M48 family.</text>
</comment>
<evidence type="ECO:0000256" key="7">
    <source>
        <dbReference type="SAM" id="Phobius"/>
    </source>
</evidence>
<evidence type="ECO:0000313" key="10">
    <source>
        <dbReference type="Proteomes" id="UP000281549"/>
    </source>
</evidence>
<dbReference type="PANTHER" id="PTHR22726:SF1">
    <property type="entry name" value="METALLOENDOPEPTIDASE OMA1, MITOCHONDRIAL"/>
    <property type="match status" value="1"/>
</dbReference>
<comment type="cofactor">
    <cofactor evidence="6">
        <name>Zn(2+)</name>
        <dbReference type="ChEBI" id="CHEBI:29105"/>
    </cofactor>
    <text evidence="6">Binds 1 zinc ion per subunit.</text>
</comment>
<keyword evidence="7" id="KW-1133">Transmembrane helix</keyword>
<organism evidence="9 10">
    <name type="scientific">Rozella allomycis (strain CSF55)</name>
    <dbReference type="NCBI Taxonomy" id="988480"/>
    <lineage>
        <taxon>Eukaryota</taxon>
        <taxon>Fungi</taxon>
        <taxon>Fungi incertae sedis</taxon>
        <taxon>Cryptomycota</taxon>
        <taxon>Cryptomycota incertae sedis</taxon>
        <taxon>Rozella</taxon>
    </lineage>
</organism>
<evidence type="ECO:0000256" key="2">
    <source>
        <dbReference type="ARBA" id="ARBA00022723"/>
    </source>
</evidence>
<keyword evidence="1 6" id="KW-0645">Protease</keyword>